<comment type="caution">
    <text evidence="1">The sequence shown here is derived from an EMBL/GenBank/DDBJ whole genome shotgun (WGS) entry which is preliminary data.</text>
</comment>
<sequence>MSVGQERLSQQITEQLKVLQASYKIHSSGENLPTLSKPWQALSLGGDFYKLLAVNPELEIVAKRYARPEYAALENRGYQLIKPIVQKASFPLLLPLCLYEDIFAFPLVNNNIENVHDYDAMAELKKLIKEISLPLDLAGFLDRIKTKDNKTVYNDPFADSLIDFYCKTGILPD</sequence>
<dbReference type="Proteomes" id="UP000034917">
    <property type="component" value="Unassembled WGS sequence"/>
</dbReference>
<dbReference type="AlphaFoldDB" id="A0A0G0IND4"/>
<evidence type="ECO:0000313" key="1">
    <source>
        <dbReference type="EMBL" id="KKQ25684.1"/>
    </source>
</evidence>
<dbReference type="EMBL" id="LBSV01000006">
    <property type="protein sequence ID" value="KKQ25684.1"/>
    <property type="molecule type" value="Genomic_DNA"/>
</dbReference>
<reference evidence="1 2" key="1">
    <citation type="journal article" date="2015" name="Nature">
        <title>rRNA introns, odd ribosomes, and small enigmatic genomes across a large radiation of phyla.</title>
        <authorList>
            <person name="Brown C.T."/>
            <person name="Hug L.A."/>
            <person name="Thomas B.C."/>
            <person name="Sharon I."/>
            <person name="Castelle C.J."/>
            <person name="Singh A."/>
            <person name="Wilkins M.J."/>
            <person name="Williams K.H."/>
            <person name="Banfield J.F."/>
        </authorList>
    </citation>
    <scope>NUCLEOTIDE SEQUENCE [LARGE SCALE GENOMIC DNA]</scope>
</reference>
<organism evidence="1 2">
    <name type="scientific">Candidatus Roizmanbacteria bacterium GW2011_GWC2_37_13</name>
    <dbReference type="NCBI Taxonomy" id="1618486"/>
    <lineage>
        <taxon>Bacteria</taxon>
        <taxon>Candidatus Roizmaniibacteriota</taxon>
    </lineage>
</organism>
<accession>A0A0G0IND4</accession>
<proteinExistence type="predicted"/>
<gene>
    <name evidence="1" type="ORF">US40_C0006G0001</name>
</gene>
<protein>
    <submittedName>
        <fullName evidence="1">Uncharacterized protein</fullName>
    </submittedName>
</protein>
<name>A0A0G0IND4_9BACT</name>
<evidence type="ECO:0000313" key="2">
    <source>
        <dbReference type="Proteomes" id="UP000034917"/>
    </source>
</evidence>